<evidence type="ECO:0000256" key="2">
    <source>
        <dbReference type="PROSITE-ProRule" id="PRU00191"/>
    </source>
</evidence>
<reference evidence="5 6" key="1">
    <citation type="submission" date="2021-04" db="EMBL/GenBank/DDBJ databases">
        <authorList>
            <person name="Bliznina A."/>
        </authorList>
    </citation>
    <scope>NUCLEOTIDE SEQUENCE [LARGE SCALE GENOMIC DNA]</scope>
</reference>
<dbReference type="PANTHER" id="PTHR10155:SF0">
    <property type="entry name" value="SUPPRESSOR OF CYTOKINE SIGNALING AT 36E, ISOFORM D"/>
    <property type="match status" value="1"/>
</dbReference>
<evidence type="ECO:0000259" key="4">
    <source>
        <dbReference type="PROSITE" id="PS50001"/>
    </source>
</evidence>
<dbReference type="SUPFAM" id="SSF55550">
    <property type="entry name" value="SH2 domain"/>
    <property type="match status" value="1"/>
</dbReference>
<evidence type="ECO:0000256" key="1">
    <source>
        <dbReference type="ARBA" id="ARBA00022999"/>
    </source>
</evidence>
<dbReference type="CDD" id="cd00173">
    <property type="entry name" value="SH2"/>
    <property type="match status" value="1"/>
</dbReference>
<evidence type="ECO:0000313" key="6">
    <source>
        <dbReference type="Proteomes" id="UP001158576"/>
    </source>
</evidence>
<dbReference type="SMART" id="SM00252">
    <property type="entry name" value="SH2"/>
    <property type="match status" value="1"/>
</dbReference>
<gene>
    <name evidence="5" type="ORF">OKIOD_LOCUS7929</name>
</gene>
<accession>A0ABN7SFW0</accession>
<dbReference type="InterPro" id="IPR000980">
    <property type="entry name" value="SH2"/>
</dbReference>
<feature type="region of interest" description="Disordered" evidence="3">
    <location>
        <begin position="1"/>
        <end position="23"/>
    </location>
</feature>
<dbReference type="Gene3D" id="3.30.505.10">
    <property type="entry name" value="SH2 domain"/>
    <property type="match status" value="1"/>
</dbReference>
<protein>
    <submittedName>
        <fullName evidence="5">Oidioi.mRNA.OKI2018_I69.XSR.g16371.t1.cds</fullName>
    </submittedName>
</protein>
<sequence>MGIIDKLLGNSGSDEKGSSVSDEFEFSRVATHNRNNNNPKPAGDVFPYRPAPAASAAFVNQHRRAHSDLKPMPSVVARPSVVLGDKSATLAAPTPRPTKISIPKLDLSRTNEALLDHATPTPGFEEAPFDFYRRSDLELSSTKGASLPTGAHPPTSPPDLERMLYNQNAFAPYSPSVAGDSSLMDWEKLKKSLKSDQEMITKRISRSFSQSMDGDGSGIESDHFWYKPNFQRIHAEEALKGTPAGSFLVRKSSEQGSYALSVQTKELGLTHLLIKPSMGLWKLQGDTTAVKEFSSVPALIDFYKDQPMPVKGISPFRLR</sequence>
<dbReference type="Proteomes" id="UP001158576">
    <property type="component" value="Chromosome XSR"/>
</dbReference>
<feature type="domain" description="SH2" evidence="4">
    <location>
        <begin position="225"/>
        <end position="319"/>
    </location>
</feature>
<dbReference type="PANTHER" id="PTHR10155">
    <property type="entry name" value="PHOSPHATIDYLINOSITOL 3-KINASE REGULATORY SUBUNIT"/>
    <property type="match status" value="1"/>
</dbReference>
<evidence type="ECO:0000313" key="5">
    <source>
        <dbReference type="EMBL" id="CAG5099238.1"/>
    </source>
</evidence>
<dbReference type="EMBL" id="OU015569">
    <property type="protein sequence ID" value="CAG5099238.1"/>
    <property type="molecule type" value="Genomic_DNA"/>
</dbReference>
<keyword evidence="6" id="KW-1185">Reference proteome</keyword>
<proteinExistence type="predicted"/>
<dbReference type="Pfam" id="PF00017">
    <property type="entry name" value="SH2"/>
    <property type="match status" value="1"/>
</dbReference>
<dbReference type="PROSITE" id="PS50001">
    <property type="entry name" value="SH2"/>
    <property type="match status" value="1"/>
</dbReference>
<dbReference type="PRINTS" id="PR00401">
    <property type="entry name" value="SH2DOMAIN"/>
</dbReference>
<name>A0ABN7SFW0_OIKDI</name>
<evidence type="ECO:0000256" key="3">
    <source>
        <dbReference type="SAM" id="MobiDB-lite"/>
    </source>
</evidence>
<dbReference type="InterPro" id="IPR036860">
    <property type="entry name" value="SH2_dom_sf"/>
</dbReference>
<keyword evidence="1 2" id="KW-0727">SH2 domain</keyword>
<organism evidence="5 6">
    <name type="scientific">Oikopleura dioica</name>
    <name type="common">Tunicate</name>
    <dbReference type="NCBI Taxonomy" id="34765"/>
    <lineage>
        <taxon>Eukaryota</taxon>
        <taxon>Metazoa</taxon>
        <taxon>Chordata</taxon>
        <taxon>Tunicata</taxon>
        <taxon>Appendicularia</taxon>
        <taxon>Copelata</taxon>
        <taxon>Oikopleuridae</taxon>
        <taxon>Oikopleura</taxon>
    </lineage>
</organism>